<organism evidence="13 14">
    <name type="scientific">Desulfonema magnum</name>
    <dbReference type="NCBI Taxonomy" id="45655"/>
    <lineage>
        <taxon>Bacteria</taxon>
        <taxon>Pseudomonadati</taxon>
        <taxon>Thermodesulfobacteriota</taxon>
        <taxon>Desulfobacteria</taxon>
        <taxon>Desulfobacterales</taxon>
        <taxon>Desulfococcaceae</taxon>
        <taxon>Desulfonema</taxon>
    </lineage>
</organism>
<dbReference type="InterPro" id="IPR051808">
    <property type="entry name" value="Type_IV_pilus_biogenesis"/>
</dbReference>
<dbReference type="NCBIfam" id="TIGR02515">
    <property type="entry name" value="IV_pilus_PilQ"/>
    <property type="match status" value="1"/>
</dbReference>
<dbReference type="PANTHER" id="PTHR30604">
    <property type="entry name" value="PROTEIN TRANSPORT PROTEIN HOFQ"/>
    <property type="match status" value="1"/>
</dbReference>
<keyword evidence="5" id="KW-0732">Signal</keyword>
<keyword evidence="11" id="KW-1133">Transmembrane helix</keyword>
<dbReference type="InterPro" id="IPR011662">
    <property type="entry name" value="Secretin/TonB_short_N"/>
</dbReference>
<dbReference type="InterPro" id="IPR005644">
    <property type="entry name" value="NolW-like"/>
</dbReference>
<comment type="subcellular location">
    <subcellularLocation>
        <location evidence="1 9">Cell outer membrane</location>
    </subcellularLocation>
</comment>
<comment type="similarity">
    <text evidence="2">Belongs to the bacterial secretin family. PilQ subfamily.</text>
</comment>
<feature type="transmembrane region" description="Helical" evidence="11">
    <location>
        <begin position="30"/>
        <end position="48"/>
    </location>
</feature>
<dbReference type="Pfam" id="PF00263">
    <property type="entry name" value="Secretin"/>
    <property type="match status" value="1"/>
</dbReference>
<evidence type="ECO:0000256" key="8">
    <source>
        <dbReference type="ARBA" id="ARBA00023237"/>
    </source>
</evidence>
<keyword evidence="3 9" id="KW-0813">Transport</keyword>
<keyword evidence="4 11" id="KW-0812">Transmembrane</keyword>
<dbReference type="InterPro" id="IPR004845">
    <property type="entry name" value="T2SS_GspD_CS"/>
</dbReference>
<dbReference type="KEGG" id="dmm:dnm_046390"/>
<feature type="region of interest" description="Disordered" evidence="10">
    <location>
        <begin position="178"/>
        <end position="210"/>
    </location>
</feature>
<keyword evidence="7 11" id="KW-0472">Membrane</keyword>
<dbReference type="InterPro" id="IPR004846">
    <property type="entry name" value="T2SS/T3SS_dom"/>
</dbReference>
<protein>
    <submittedName>
        <fullName evidence="13">Fimbrial assembly protein, PilQ-like</fullName>
    </submittedName>
</protein>
<evidence type="ECO:0000256" key="9">
    <source>
        <dbReference type="RuleBase" id="RU004004"/>
    </source>
</evidence>
<dbReference type="RefSeq" id="WP_207683288.1">
    <property type="nucleotide sequence ID" value="NZ_CP061800.1"/>
</dbReference>
<feature type="region of interest" description="Disordered" evidence="10">
    <location>
        <begin position="481"/>
        <end position="512"/>
    </location>
</feature>
<dbReference type="InterPro" id="IPR049371">
    <property type="entry name" value="GspD-like_N0"/>
</dbReference>
<evidence type="ECO:0000256" key="10">
    <source>
        <dbReference type="SAM" id="MobiDB-lite"/>
    </source>
</evidence>
<evidence type="ECO:0000256" key="2">
    <source>
        <dbReference type="ARBA" id="ARBA00006304"/>
    </source>
</evidence>
<dbReference type="Proteomes" id="UP000663722">
    <property type="component" value="Chromosome"/>
</dbReference>
<keyword evidence="14" id="KW-1185">Reference proteome</keyword>
<evidence type="ECO:0000256" key="3">
    <source>
        <dbReference type="ARBA" id="ARBA00022448"/>
    </source>
</evidence>
<keyword evidence="6" id="KW-0653">Protein transport</keyword>
<dbReference type="PANTHER" id="PTHR30604:SF1">
    <property type="entry name" value="DNA UTILIZATION PROTEIN HOFQ"/>
    <property type="match status" value="1"/>
</dbReference>
<dbReference type="GO" id="GO:0009279">
    <property type="term" value="C:cell outer membrane"/>
    <property type="evidence" value="ECO:0007669"/>
    <property type="project" value="UniProtKB-SubCell"/>
</dbReference>
<reference evidence="13" key="1">
    <citation type="journal article" date="2021" name="Microb. Physiol.">
        <title>Proteogenomic Insights into the Physiology of Marine, Sulfate-Reducing, Filamentous Desulfonema limicola and Desulfonema magnum.</title>
        <authorList>
            <person name="Schnaars V."/>
            <person name="Wohlbrand L."/>
            <person name="Scheve S."/>
            <person name="Hinrichs C."/>
            <person name="Reinhardt R."/>
            <person name="Rabus R."/>
        </authorList>
    </citation>
    <scope>NUCLEOTIDE SEQUENCE</scope>
    <source>
        <strain evidence="13">4be13</strain>
    </source>
</reference>
<dbReference type="Gene3D" id="3.30.1370.120">
    <property type="match status" value="1"/>
</dbReference>
<proteinExistence type="inferred from homology"/>
<dbReference type="EMBL" id="CP061800">
    <property type="protein sequence ID" value="QTA88592.1"/>
    <property type="molecule type" value="Genomic_DNA"/>
</dbReference>
<dbReference type="AlphaFoldDB" id="A0A975BNM8"/>
<evidence type="ECO:0000313" key="13">
    <source>
        <dbReference type="EMBL" id="QTA88592.1"/>
    </source>
</evidence>
<evidence type="ECO:0000256" key="6">
    <source>
        <dbReference type="ARBA" id="ARBA00022927"/>
    </source>
</evidence>
<keyword evidence="8" id="KW-0998">Cell outer membrane</keyword>
<dbReference type="PROSITE" id="PS00875">
    <property type="entry name" value="T2SP_D"/>
    <property type="match status" value="1"/>
</dbReference>
<dbReference type="GO" id="GO:0009306">
    <property type="term" value="P:protein secretion"/>
    <property type="evidence" value="ECO:0007669"/>
    <property type="project" value="InterPro"/>
</dbReference>
<dbReference type="SMART" id="SM00965">
    <property type="entry name" value="STN"/>
    <property type="match status" value="1"/>
</dbReference>
<dbReference type="Pfam" id="PF11741">
    <property type="entry name" value="AMIN"/>
    <property type="match status" value="2"/>
</dbReference>
<name>A0A975BNM8_9BACT</name>
<evidence type="ECO:0000259" key="12">
    <source>
        <dbReference type="SMART" id="SM00965"/>
    </source>
</evidence>
<dbReference type="Pfam" id="PF21305">
    <property type="entry name" value="type_II_gspD_N0"/>
    <property type="match status" value="1"/>
</dbReference>
<evidence type="ECO:0000256" key="4">
    <source>
        <dbReference type="ARBA" id="ARBA00022692"/>
    </source>
</evidence>
<dbReference type="PRINTS" id="PR00811">
    <property type="entry name" value="BCTERIALGSPD"/>
</dbReference>
<evidence type="ECO:0000256" key="11">
    <source>
        <dbReference type="SAM" id="Phobius"/>
    </source>
</evidence>
<dbReference type="Gene3D" id="2.60.40.3500">
    <property type="match status" value="2"/>
</dbReference>
<dbReference type="InterPro" id="IPR013355">
    <property type="entry name" value="Pilus_4_PilQ"/>
</dbReference>
<gene>
    <name evidence="13" type="ORF">dnm_046390</name>
</gene>
<dbReference type="InterPro" id="IPR038591">
    <property type="entry name" value="NolW-like_sf"/>
</dbReference>
<accession>A0A975BNM8</accession>
<sequence length="1159" mass="128144">MKRNKGWLKTNFEYQVSNIKFQVSNIKFQIIFLLISSLIFAGCASNVTSRGKNEGAEKVSQLRMITGISLSETSESVNVLVKGNQSLTYTSVKQPIPLAVILYFSETGLDTSADQTDIPGSGLIRSLKASELTQNGRTSRIEILLEKDISYDISREGTGIKISFVKTADEALPGFFQEDADRVTRPPRSPESLETSGISPAVPEPETRRPELEIWDPKLRAWVPASGTHKPQIANRKSQIAAMPTATRLQSVYATQLKDSLKVFVGADGAITNYKVFTIASPARIVFDIFNVRSPYSNEKRVAVNSEWVKQVRYFGYSDRVRLVLDTKKPYLSAFWAYPVEAGLEIFVGAQSDRLRAESKRTMEEAYSPKSGVKYPEATRLQSVYATQMEDSIIITVRGDGAITDYKASAVENPPSIVFDIFNVRGLYEEHEFPVDSKWIKRVRYNSYPDKLRLFIDTQKAYLSAFSAHPDKNGLVIQVGKTDSRSRSDGQVSGTMPSDVRSGLASSPESGKPASVDLIVFVPEDAGKSSLVLETSRQVRYDITETADKKLRLVLFNARIPEYRYKQGPLLTKRFETAVDQIVPVQKPGANTSVFEIDLREAVPYFIEQTDESGENLLMVHFEASSISPGPVPGFSGPEKIKESTIADASRFPEPEPQTPEAEVRASGPRYVDTPPATDRSAGADMGTDHQAPVVSEMPPAGAGSVRTDIQPPPAAPRYAEGPDTDDEITIPDVTEKYTGEKIALDFFDTDIRNVFRILREVSGKNFAIDGGVKGKVTLSLQRPVPWDQVLDLVLKMNQLGKTFEGDIIRIATVKTLQQEEKLRQEKILEEQSLKEQKKALDPLLTEYIAVSYSDAASEIMPHIKNVLTKDRGTVTVDKRTNMVIITDTDEAIRKAKGIVAKLDRVTPQVIIEARIVEANSNFAKEIGTEWGLESGIQEGDTNAGIGPQRSYDLLGGTYGYNMAVNLPPGANLGSIGLNFTRIAGTPFLLNAKLMAMESQEEGKIITAPRILTLDNKPATISQGFEYPYQTTDDSGETTTKFKKVDLNLDVTPHITPDNRISMKLSISKNDVYVQTEEGPALTTKTAKTELLVNDGDTIVIGGIIRTEDTEKTSGIPGLSKIPLIGWLFKTDKDTEVKQELLIFITPRIVQLEQRHSQY</sequence>
<evidence type="ECO:0000313" key="14">
    <source>
        <dbReference type="Proteomes" id="UP000663722"/>
    </source>
</evidence>
<evidence type="ECO:0000256" key="1">
    <source>
        <dbReference type="ARBA" id="ARBA00004442"/>
    </source>
</evidence>
<dbReference type="InterPro" id="IPR001775">
    <property type="entry name" value="GspD/PilQ"/>
</dbReference>
<evidence type="ECO:0000256" key="5">
    <source>
        <dbReference type="ARBA" id="ARBA00022729"/>
    </source>
</evidence>
<dbReference type="Gene3D" id="3.30.1370.130">
    <property type="match status" value="1"/>
</dbReference>
<feature type="domain" description="Secretin/TonB short N-terminal" evidence="12">
    <location>
        <begin position="765"/>
        <end position="814"/>
    </location>
</feature>
<dbReference type="Pfam" id="PF03958">
    <property type="entry name" value="Secretin_N"/>
    <property type="match status" value="1"/>
</dbReference>
<dbReference type="InterPro" id="IPR021731">
    <property type="entry name" value="AMIN_dom"/>
</dbReference>
<feature type="region of interest" description="Disordered" evidence="10">
    <location>
        <begin position="648"/>
        <end position="729"/>
    </location>
</feature>
<evidence type="ECO:0000256" key="7">
    <source>
        <dbReference type="ARBA" id="ARBA00023136"/>
    </source>
</evidence>